<reference evidence="4" key="1">
    <citation type="journal article" date="2014" name="Int. J. Syst. Evol. Microbiol.">
        <title>Complete genome sequence of Corynebacterium casei LMG S-19264T (=DSM 44701T), isolated from a smear-ripened cheese.</title>
        <authorList>
            <consortium name="US DOE Joint Genome Institute (JGI-PGF)"/>
            <person name="Walter F."/>
            <person name="Albersmeier A."/>
            <person name="Kalinowski J."/>
            <person name="Ruckert C."/>
        </authorList>
    </citation>
    <scope>NUCLEOTIDE SEQUENCE</scope>
    <source>
        <strain evidence="4">CGMCC 1.14984</strain>
    </source>
</reference>
<dbReference type="Pfam" id="PF13462">
    <property type="entry name" value="Thioredoxin_4"/>
    <property type="match status" value="1"/>
</dbReference>
<name>A0A8J3A320_9PROT</name>
<protein>
    <submittedName>
        <fullName evidence="5">DsbA family protein</fullName>
    </submittedName>
</protein>
<dbReference type="PANTHER" id="PTHR13887:SF56">
    <property type="entry name" value="THIOREDOXIN-LIKE REDUCTASE RV2466C"/>
    <property type="match status" value="1"/>
</dbReference>
<dbReference type="RefSeq" id="WP_155140971.1">
    <property type="nucleotide sequence ID" value="NZ_BMGZ01000002.1"/>
</dbReference>
<dbReference type="PROSITE" id="PS51257">
    <property type="entry name" value="PROKAR_LIPOPROTEIN"/>
    <property type="match status" value="1"/>
</dbReference>
<dbReference type="InterPro" id="IPR036249">
    <property type="entry name" value="Thioredoxin-like_sf"/>
</dbReference>
<dbReference type="Gene3D" id="3.40.30.10">
    <property type="entry name" value="Glutaredoxin"/>
    <property type="match status" value="1"/>
</dbReference>
<dbReference type="Proteomes" id="UP000621856">
    <property type="component" value="Unassembled WGS sequence"/>
</dbReference>
<keyword evidence="7" id="KW-1185">Reference proteome</keyword>
<reference evidence="4" key="3">
    <citation type="submission" date="2020-09" db="EMBL/GenBank/DDBJ databases">
        <authorList>
            <person name="Sun Q."/>
            <person name="Zhou Y."/>
        </authorList>
    </citation>
    <scope>NUCLEOTIDE SEQUENCE</scope>
    <source>
        <strain evidence="4">CGMCC 1.14984</strain>
    </source>
</reference>
<dbReference type="PANTHER" id="PTHR13887">
    <property type="entry name" value="GLUTATHIONE S-TRANSFERASE KAPPA"/>
    <property type="match status" value="1"/>
</dbReference>
<evidence type="ECO:0000256" key="2">
    <source>
        <dbReference type="SAM" id="MobiDB-lite"/>
    </source>
</evidence>
<feature type="region of interest" description="Disordered" evidence="2">
    <location>
        <begin position="25"/>
        <end position="44"/>
    </location>
</feature>
<accession>A0A8J3A320</accession>
<dbReference type="Proteomes" id="UP000818603">
    <property type="component" value="Unassembled WGS sequence"/>
</dbReference>
<comment type="similarity">
    <text evidence="1">Belongs to the thioredoxin family. DsbA subfamily.</text>
</comment>
<gene>
    <name evidence="5" type="ORF">FF098_012475</name>
    <name evidence="4" type="ORF">GCM10011355_25060</name>
</gene>
<dbReference type="AlphaFoldDB" id="A0A8J3A320"/>
<feature type="domain" description="Thioredoxin-like fold" evidence="3">
    <location>
        <begin position="63"/>
        <end position="233"/>
    </location>
</feature>
<dbReference type="EMBL" id="BMGZ01000002">
    <property type="protein sequence ID" value="GGH99338.1"/>
    <property type="molecule type" value="Genomic_DNA"/>
</dbReference>
<reference evidence="5 7" key="2">
    <citation type="submission" date="2020-02" db="EMBL/GenBank/DDBJ databases">
        <title>Genome sequence of Parvularcula flava strain NH6-79.</title>
        <authorList>
            <person name="Abdul Karim M.H."/>
            <person name="Lam M.Q."/>
            <person name="Chen S.J."/>
            <person name="Yahya A."/>
            <person name="Shahir S."/>
            <person name="Shamsir M.S."/>
            <person name="Chong C.S."/>
        </authorList>
    </citation>
    <scope>NUCLEOTIDE SEQUENCE [LARGE SCALE GENOMIC DNA]</scope>
    <source>
        <strain evidence="5 7">NH6-79</strain>
    </source>
</reference>
<dbReference type="SUPFAM" id="SSF52833">
    <property type="entry name" value="Thioredoxin-like"/>
    <property type="match status" value="1"/>
</dbReference>
<evidence type="ECO:0000313" key="4">
    <source>
        <dbReference type="EMBL" id="GGH99338.1"/>
    </source>
</evidence>
<comment type="caution">
    <text evidence="4">The sequence shown here is derived from an EMBL/GenBank/DDBJ whole genome shotgun (WGS) entry which is preliminary data.</text>
</comment>
<dbReference type="EMBL" id="VCJR02000002">
    <property type="protein sequence ID" value="NHK28727.1"/>
    <property type="molecule type" value="Genomic_DNA"/>
</dbReference>
<sequence length="263" mass="28388">MNATRFFVAVSAALVMVACDQSEADNEPVDPVAEDGQSAAAGNGSDAEIIVEDDTPPVPGTEAMVLGEAEAPITLIEYASVTCPHCAAYHEYVFPILQEHYIEPGLVRFEFRDFPTAPPQLSYLGASIARCAAAQKGSDAYFSMVDTLFEHQVDWVSPEYEAHLSSYVVEADLTEPELLECINSDAVFDAINENVRMGMEKHQIGGTPSFVISDSKLEGYNSATYEGYFELIDAALTDAGATPPADLPALPEITMAHAHDHNH</sequence>
<evidence type="ECO:0000256" key="1">
    <source>
        <dbReference type="ARBA" id="ARBA00005791"/>
    </source>
</evidence>
<dbReference type="InterPro" id="IPR012336">
    <property type="entry name" value="Thioredoxin-like_fold"/>
</dbReference>
<evidence type="ECO:0000313" key="6">
    <source>
        <dbReference type="Proteomes" id="UP000621856"/>
    </source>
</evidence>
<evidence type="ECO:0000313" key="5">
    <source>
        <dbReference type="EMBL" id="NHK28727.1"/>
    </source>
</evidence>
<evidence type="ECO:0000313" key="7">
    <source>
        <dbReference type="Proteomes" id="UP000818603"/>
    </source>
</evidence>
<organism evidence="4 6">
    <name type="scientific">Aquisalinus luteolus</name>
    <dbReference type="NCBI Taxonomy" id="1566827"/>
    <lineage>
        <taxon>Bacteria</taxon>
        <taxon>Pseudomonadati</taxon>
        <taxon>Pseudomonadota</taxon>
        <taxon>Alphaproteobacteria</taxon>
        <taxon>Parvularculales</taxon>
        <taxon>Parvularculaceae</taxon>
        <taxon>Aquisalinus</taxon>
    </lineage>
</organism>
<proteinExistence type="inferred from homology"/>
<evidence type="ECO:0000259" key="3">
    <source>
        <dbReference type="Pfam" id="PF13462"/>
    </source>
</evidence>